<comment type="subcellular location">
    <subcellularLocation>
        <location evidence="1">Cell membrane</location>
        <topology evidence="1">Multi-pass membrane protein</topology>
    </subcellularLocation>
</comment>
<feature type="region of interest" description="Disordered" evidence="9">
    <location>
        <begin position="281"/>
        <end position="324"/>
    </location>
</feature>
<evidence type="ECO:0000313" key="12">
    <source>
        <dbReference type="Proteomes" id="UP001318040"/>
    </source>
</evidence>
<gene>
    <name evidence="13" type="primary">SLC4A11</name>
</gene>
<dbReference type="FunFam" id="3.40.930.10:FF:000019">
    <property type="entry name" value="Solute carrier family 4 member 11"/>
    <property type="match status" value="1"/>
</dbReference>
<dbReference type="GeneID" id="116940481"/>
<dbReference type="FunFam" id="1.10.287.570:FF:000002">
    <property type="entry name" value="Solute carrier family 4 member 11"/>
    <property type="match status" value="1"/>
</dbReference>
<evidence type="ECO:0000256" key="10">
    <source>
        <dbReference type="SAM" id="Phobius"/>
    </source>
</evidence>
<feature type="transmembrane region" description="Helical" evidence="10">
    <location>
        <begin position="830"/>
        <end position="850"/>
    </location>
</feature>
<evidence type="ECO:0000256" key="2">
    <source>
        <dbReference type="ARBA" id="ARBA00010993"/>
    </source>
</evidence>
<feature type="transmembrane region" description="Helical" evidence="10">
    <location>
        <begin position="667"/>
        <end position="690"/>
    </location>
</feature>
<feature type="domain" description="Bicarbonate transporter-like transmembrane" evidence="11">
    <location>
        <begin position="334"/>
        <end position="507"/>
    </location>
</feature>
<dbReference type="GO" id="GO:0005452">
    <property type="term" value="F:solute:inorganic anion antiporter activity"/>
    <property type="evidence" value="ECO:0007669"/>
    <property type="project" value="InterPro"/>
</dbReference>
<accession>A0AAJ7WQI5</accession>
<keyword evidence="12" id="KW-1185">Reference proteome</keyword>
<feature type="transmembrane region" description="Helical" evidence="10">
    <location>
        <begin position="405"/>
        <end position="432"/>
    </location>
</feature>
<feature type="region of interest" description="Disordered" evidence="9">
    <location>
        <begin position="24"/>
        <end position="44"/>
    </location>
</feature>
<dbReference type="CTD" id="83959"/>
<feature type="transmembrane region" description="Helical" evidence="10">
    <location>
        <begin position="543"/>
        <end position="565"/>
    </location>
</feature>
<evidence type="ECO:0000256" key="8">
    <source>
        <dbReference type="ARBA" id="ARBA00023136"/>
    </source>
</evidence>
<dbReference type="InterPro" id="IPR003020">
    <property type="entry name" value="HCO3_transpt_euk"/>
</dbReference>
<evidence type="ECO:0000256" key="1">
    <source>
        <dbReference type="ARBA" id="ARBA00004651"/>
    </source>
</evidence>
<keyword evidence="6 10" id="KW-1133">Transmembrane helix</keyword>
<evidence type="ECO:0000313" key="13">
    <source>
        <dbReference type="RefSeq" id="XP_032806255.1"/>
    </source>
</evidence>
<dbReference type="GO" id="GO:0016323">
    <property type="term" value="C:basolateral plasma membrane"/>
    <property type="evidence" value="ECO:0007669"/>
    <property type="project" value="TreeGrafter"/>
</dbReference>
<evidence type="ECO:0000259" key="11">
    <source>
        <dbReference type="Pfam" id="PF00955"/>
    </source>
</evidence>
<comment type="similarity">
    <text evidence="2">Belongs to the anion exchanger (TC 2.A.31) family.</text>
</comment>
<name>A0AAJ7WQI5_PETMA</name>
<evidence type="ECO:0000256" key="7">
    <source>
        <dbReference type="ARBA" id="ARBA00023065"/>
    </source>
</evidence>
<sequence>MILFTTDTVEMELENEFMGPCIPEEEPERKEVARRTGGGRPSISITVGGARPSISFTVLCPNPLDLSQSSESEDVSLLCTSRKSVKIKNFSEEVRAGRDVDRFLSQAAVLLDLPSRSLESTLCHMLESVLEDNPCAEPREARCSLLKRALFTDMAQASLHGTVHLLSETIQAVTVNPSGLHYQQSWLCVLCTETTLQHREVCIARLERAQNWGENCCEVRFVILVLAPPKSKSTKTATEVGRTFATIFVDIGFRQQLIEARSPEEFKHALLLRRHDLTAQHEEGDSRIPTPVLERPKATLQPNQPDGSPSFQEQEDSSKSSTERSIVCTIPGMGIWEDIRRRLPYYSSDFTDGILRNRCIGKYIIAMIFLYFACLLPSIAFGSLNDINTRGAIDVQKTLVAQSMGGVLFAVLSGQPLIVLLTTAPLALYIYAIRTICDEFELDFHAYYACIGLWNSFFLTLYALLHMSTRLHLSKRSIEEIFALFISIAFVVDAIKDIIKIFKQNYLPGEPGGCGSAGNNTSDDGWEGAAGVDSGGPKGSRDVALLALLLMLGTVWLGSTLYQFRKRPYLHLQAREILSDCAMPLSVIAFSFLGSYVFRDIDLTGLKFSYTPSESYFALAPLNLLTVGSICSAMGIGFLLSILFFMEHTMAASLTNAPHNRLKKGTSYHWDLLLVAVLNATFSLFGLPWMHAAFPHSPLHVRALATVEERVEDGHVDETIVCVRETRVPVLLAHMLLGLSLFFLLPLPLQWIPRPVLDGIFLYIALTSLDGNQLFQRLALLFTEQTAYPPTHYVRRVPQRKIHYFTGLQLLQLAVLCGVGFSPIPYMKMVFPVIMLAALPVRFFAVPKIIESRYLDVMDEEL</sequence>
<reference evidence="13" key="1">
    <citation type="submission" date="2025-08" db="UniProtKB">
        <authorList>
            <consortium name="RefSeq"/>
        </authorList>
    </citation>
    <scope>IDENTIFICATION</scope>
    <source>
        <tissue evidence="13">Sperm</tissue>
    </source>
</reference>
<feature type="transmembrane region" description="Helical" evidence="10">
    <location>
        <begin position="477"/>
        <end position="495"/>
    </location>
</feature>
<feature type="domain" description="Bicarbonate transporter-like transmembrane" evidence="11">
    <location>
        <begin position="538"/>
        <end position="861"/>
    </location>
</feature>
<dbReference type="InterPro" id="IPR016152">
    <property type="entry name" value="PTrfase/Anion_transptr"/>
</dbReference>
<dbReference type="PANTHER" id="PTHR11453">
    <property type="entry name" value="ANION EXCHANGE PROTEIN"/>
    <property type="match status" value="1"/>
</dbReference>
<protein>
    <submittedName>
        <fullName evidence="13">Sodium bicarbonate transporter-like protein 11 isoform X2</fullName>
    </submittedName>
</protein>
<dbReference type="InterPro" id="IPR011531">
    <property type="entry name" value="HCO3_transpt-like_TM_dom"/>
</dbReference>
<keyword evidence="5 10" id="KW-0812">Transmembrane</keyword>
<keyword evidence="3" id="KW-0813">Transport</keyword>
<dbReference type="AlphaFoldDB" id="A0AAJ7WQI5"/>
<dbReference type="PRINTS" id="PR01231">
    <property type="entry name" value="HCO3TRNSPORT"/>
</dbReference>
<dbReference type="Gene3D" id="1.10.287.570">
    <property type="entry name" value="Helical hairpin bin"/>
    <property type="match status" value="1"/>
</dbReference>
<evidence type="ECO:0000256" key="3">
    <source>
        <dbReference type="ARBA" id="ARBA00022448"/>
    </source>
</evidence>
<feature type="transmembrane region" description="Helical" evidence="10">
    <location>
        <begin position="728"/>
        <end position="747"/>
    </location>
</feature>
<organism evidence="12 13">
    <name type="scientific">Petromyzon marinus</name>
    <name type="common">Sea lamprey</name>
    <dbReference type="NCBI Taxonomy" id="7757"/>
    <lineage>
        <taxon>Eukaryota</taxon>
        <taxon>Metazoa</taxon>
        <taxon>Chordata</taxon>
        <taxon>Craniata</taxon>
        <taxon>Vertebrata</taxon>
        <taxon>Cyclostomata</taxon>
        <taxon>Hyperoartia</taxon>
        <taxon>Petromyzontiformes</taxon>
        <taxon>Petromyzontidae</taxon>
        <taxon>Petromyzon</taxon>
    </lineage>
</organism>
<feature type="transmembrane region" description="Helical" evidence="10">
    <location>
        <begin position="577"/>
        <end position="598"/>
    </location>
</feature>
<proteinExistence type="inferred from homology"/>
<evidence type="ECO:0000256" key="6">
    <source>
        <dbReference type="ARBA" id="ARBA00022989"/>
    </source>
</evidence>
<evidence type="ECO:0000256" key="4">
    <source>
        <dbReference type="ARBA" id="ARBA00022475"/>
    </source>
</evidence>
<evidence type="ECO:0000256" key="5">
    <source>
        <dbReference type="ARBA" id="ARBA00022692"/>
    </source>
</evidence>
<dbReference type="Pfam" id="PF00955">
    <property type="entry name" value="HCO3_cotransp"/>
    <property type="match status" value="2"/>
</dbReference>
<keyword evidence="7" id="KW-0406">Ion transport</keyword>
<dbReference type="RefSeq" id="XP_032806255.1">
    <property type="nucleotide sequence ID" value="XM_032950364.1"/>
</dbReference>
<dbReference type="GO" id="GO:0006820">
    <property type="term" value="P:monoatomic anion transport"/>
    <property type="evidence" value="ECO:0007669"/>
    <property type="project" value="InterPro"/>
</dbReference>
<dbReference type="PANTHER" id="PTHR11453:SF127">
    <property type="entry name" value="SOLUTE CARRIER FAMILY 4 MEMBER 11"/>
    <property type="match status" value="1"/>
</dbReference>
<dbReference type="GO" id="GO:0050801">
    <property type="term" value="P:monoatomic ion homeostasis"/>
    <property type="evidence" value="ECO:0007669"/>
    <property type="project" value="TreeGrafter"/>
</dbReference>
<dbReference type="Gene3D" id="3.40.930.10">
    <property type="entry name" value="Mannitol-specific EII, Chain A"/>
    <property type="match status" value="1"/>
</dbReference>
<feature type="compositionally biased region" description="Polar residues" evidence="9">
    <location>
        <begin position="300"/>
        <end position="312"/>
    </location>
</feature>
<feature type="transmembrane region" description="Helical" evidence="10">
    <location>
        <begin position="363"/>
        <end position="384"/>
    </location>
</feature>
<feature type="transmembrane region" description="Helical" evidence="10">
    <location>
        <begin position="802"/>
        <end position="824"/>
    </location>
</feature>
<keyword evidence="4" id="KW-1003">Cell membrane</keyword>
<feature type="transmembrane region" description="Helical" evidence="10">
    <location>
        <begin position="444"/>
        <end position="465"/>
    </location>
</feature>
<dbReference type="SUPFAM" id="SSF55804">
    <property type="entry name" value="Phoshotransferase/anion transport protein"/>
    <property type="match status" value="1"/>
</dbReference>
<feature type="transmembrane region" description="Helical" evidence="10">
    <location>
        <begin position="618"/>
        <end position="646"/>
    </location>
</feature>
<keyword evidence="8 10" id="KW-0472">Membrane</keyword>
<evidence type="ECO:0000256" key="9">
    <source>
        <dbReference type="SAM" id="MobiDB-lite"/>
    </source>
</evidence>
<dbReference type="Proteomes" id="UP001318040">
    <property type="component" value="Chromosome 9"/>
</dbReference>